<dbReference type="EMBL" id="JAHRIP010076283">
    <property type="protein sequence ID" value="MEQ2310993.1"/>
    <property type="molecule type" value="Genomic_DNA"/>
</dbReference>
<evidence type="ECO:0000313" key="1">
    <source>
        <dbReference type="EMBL" id="MEQ2310993.1"/>
    </source>
</evidence>
<dbReference type="Proteomes" id="UP001469553">
    <property type="component" value="Unassembled WGS sequence"/>
</dbReference>
<feature type="non-terminal residue" evidence="1">
    <location>
        <position position="1"/>
    </location>
</feature>
<sequence>HIENWTGLQTLRDVDMELYTGIQRLTIMNCNLRVIQPRAFAQNPHLRYILRSVVGLVALRGRYRFAVEREHGEFFYFNKEDQLQQRYAQYHLKKFTQAHFS</sequence>
<protein>
    <submittedName>
        <fullName evidence="1">Uncharacterized protein</fullName>
    </submittedName>
</protein>
<name>A0ABV0ZXK2_9TELE</name>
<accession>A0ABV0ZXK2</accession>
<gene>
    <name evidence="1" type="ORF">AMECASPLE_015088</name>
</gene>
<organism evidence="1 2">
    <name type="scientific">Ameca splendens</name>
    <dbReference type="NCBI Taxonomy" id="208324"/>
    <lineage>
        <taxon>Eukaryota</taxon>
        <taxon>Metazoa</taxon>
        <taxon>Chordata</taxon>
        <taxon>Craniata</taxon>
        <taxon>Vertebrata</taxon>
        <taxon>Euteleostomi</taxon>
        <taxon>Actinopterygii</taxon>
        <taxon>Neopterygii</taxon>
        <taxon>Teleostei</taxon>
        <taxon>Neoteleostei</taxon>
        <taxon>Acanthomorphata</taxon>
        <taxon>Ovalentaria</taxon>
        <taxon>Atherinomorphae</taxon>
        <taxon>Cyprinodontiformes</taxon>
        <taxon>Goodeidae</taxon>
        <taxon>Ameca</taxon>
    </lineage>
</organism>
<reference evidence="1 2" key="1">
    <citation type="submission" date="2021-06" db="EMBL/GenBank/DDBJ databases">
        <authorList>
            <person name="Palmer J.M."/>
        </authorList>
    </citation>
    <scope>NUCLEOTIDE SEQUENCE [LARGE SCALE GENOMIC DNA]</scope>
    <source>
        <strain evidence="1 2">AS_MEX2019</strain>
        <tissue evidence="1">Muscle</tissue>
    </source>
</reference>
<proteinExistence type="predicted"/>
<keyword evidence="2" id="KW-1185">Reference proteome</keyword>
<evidence type="ECO:0000313" key="2">
    <source>
        <dbReference type="Proteomes" id="UP001469553"/>
    </source>
</evidence>
<comment type="caution">
    <text evidence="1">The sequence shown here is derived from an EMBL/GenBank/DDBJ whole genome shotgun (WGS) entry which is preliminary data.</text>
</comment>